<evidence type="ECO:0000313" key="1">
    <source>
        <dbReference type="EMBL" id="GFO45060.1"/>
    </source>
</evidence>
<reference evidence="1 2" key="1">
    <citation type="journal article" date="2021" name="Elife">
        <title>Chloroplast acquisition without the gene transfer in kleptoplastic sea slugs, Plakobranchus ocellatus.</title>
        <authorList>
            <person name="Maeda T."/>
            <person name="Takahashi S."/>
            <person name="Yoshida T."/>
            <person name="Shimamura S."/>
            <person name="Takaki Y."/>
            <person name="Nagai Y."/>
            <person name="Toyoda A."/>
            <person name="Suzuki Y."/>
            <person name="Arimoto A."/>
            <person name="Ishii H."/>
            <person name="Satoh N."/>
            <person name="Nishiyama T."/>
            <person name="Hasebe M."/>
            <person name="Maruyama T."/>
            <person name="Minagawa J."/>
            <person name="Obokata J."/>
            <person name="Shigenobu S."/>
        </authorList>
    </citation>
    <scope>NUCLEOTIDE SEQUENCE [LARGE SCALE GENOMIC DNA]</scope>
</reference>
<comment type="caution">
    <text evidence="1">The sequence shown here is derived from an EMBL/GenBank/DDBJ whole genome shotgun (WGS) entry which is preliminary data.</text>
</comment>
<evidence type="ECO:0000313" key="2">
    <source>
        <dbReference type="Proteomes" id="UP000735302"/>
    </source>
</evidence>
<gene>
    <name evidence="1" type="ORF">PoB_007156500</name>
</gene>
<organism evidence="1 2">
    <name type="scientific">Plakobranchus ocellatus</name>
    <dbReference type="NCBI Taxonomy" id="259542"/>
    <lineage>
        <taxon>Eukaryota</taxon>
        <taxon>Metazoa</taxon>
        <taxon>Spiralia</taxon>
        <taxon>Lophotrochozoa</taxon>
        <taxon>Mollusca</taxon>
        <taxon>Gastropoda</taxon>
        <taxon>Heterobranchia</taxon>
        <taxon>Euthyneura</taxon>
        <taxon>Panpulmonata</taxon>
        <taxon>Sacoglossa</taxon>
        <taxon>Placobranchoidea</taxon>
        <taxon>Plakobranchidae</taxon>
        <taxon>Plakobranchus</taxon>
    </lineage>
</organism>
<dbReference type="EMBL" id="BLXT01007988">
    <property type="protein sequence ID" value="GFO45060.1"/>
    <property type="molecule type" value="Genomic_DNA"/>
</dbReference>
<dbReference type="AlphaFoldDB" id="A0AAV4DLZ7"/>
<accession>A0AAV4DLZ7</accession>
<sequence>MDQRALRPSSHWRQQFTCPTIMFRNTLVSLVDSTPSRLRLSSCRNVGAITSVRLQVGIYKSRRLQCGSKLRRREEKGVGGTVASKHALKSAGIYLSRVRDHH</sequence>
<name>A0AAV4DLZ7_9GAST</name>
<protein>
    <submittedName>
        <fullName evidence="1">Uncharacterized protein</fullName>
    </submittedName>
</protein>
<keyword evidence="2" id="KW-1185">Reference proteome</keyword>
<proteinExistence type="predicted"/>
<dbReference type="Proteomes" id="UP000735302">
    <property type="component" value="Unassembled WGS sequence"/>
</dbReference>